<evidence type="ECO:0000259" key="2">
    <source>
        <dbReference type="Pfam" id="PF01266"/>
    </source>
</evidence>
<evidence type="ECO:0000256" key="1">
    <source>
        <dbReference type="SAM" id="MobiDB-lite"/>
    </source>
</evidence>
<dbReference type="InterPro" id="IPR036188">
    <property type="entry name" value="FAD/NAD-bd_sf"/>
</dbReference>
<organism evidence="3 4">
    <name type="scientific">Capronia epimyces CBS 606.96</name>
    <dbReference type="NCBI Taxonomy" id="1182542"/>
    <lineage>
        <taxon>Eukaryota</taxon>
        <taxon>Fungi</taxon>
        <taxon>Dikarya</taxon>
        <taxon>Ascomycota</taxon>
        <taxon>Pezizomycotina</taxon>
        <taxon>Eurotiomycetes</taxon>
        <taxon>Chaetothyriomycetidae</taxon>
        <taxon>Chaetothyriales</taxon>
        <taxon>Herpotrichiellaceae</taxon>
        <taxon>Capronia</taxon>
    </lineage>
</organism>
<dbReference type="GO" id="GO:0005829">
    <property type="term" value="C:cytosol"/>
    <property type="evidence" value="ECO:0007669"/>
    <property type="project" value="GOC"/>
</dbReference>
<sequence>MSLVIIGGGVIGLSIAYYTSLAQPGRRIIIIDSEERLLESASGFSGGYIVRDWFSPAVLALAELSFRLHRDLADANDGRRQWGYSESVAFSLVVEQSTGAGSDGETKTVRGEDWLLHGTSRAEVAKQYAAIPAVESQKQDQARQARKQDDLLRLDGSPVWANVPESGHLERISSPSGCAQVEPRELCEWLLQQCQAHGVQILLGTEVRGLVRDGRGQVVGVEAERRERHPQGGSGRSRRKTGQIGEKLFVPARDIVVSAGCWTPSVYHTLVGSPIPIGIRPLPGYSIVVRCPRYHRPIMWLHDQGQEIEACHSIFCPPTSGWTYSPEAMARMTRAGIPEIYVAGLNSEQTPLPRLASHSRRLMDPSKMRDLKRTAVALTGRRPQTGTDAVGTVSPEDDLEVVREALCFRPVSESGIPIISRVAEVETSGGGGLYVASGHGPWGITLSLGTGMVVSQLLRGIAPSVSVDAFALGPPAMKPKPSTLRPDDPVPAKL</sequence>
<dbReference type="EMBL" id="AMGY01000007">
    <property type="protein sequence ID" value="EXJ79545.1"/>
    <property type="molecule type" value="Genomic_DNA"/>
</dbReference>
<gene>
    <name evidence="3" type="ORF">A1O3_07824</name>
</gene>
<dbReference type="STRING" id="1182542.W9XQE3"/>
<dbReference type="Proteomes" id="UP000019478">
    <property type="component" value="Unassembled WGS sequence"/>
</dbReference>
<dbReference type="AlphaFoldDB" id="W9XQE3"/>
<feature type="region of interest" description="Disordered" evidence="1">
    <location>
        <begin position="473"/>
        <end position="494"/>
    </location>
</feature>
<dbReference type="GO" id="GO:0005770">
    <property type="term" value="C:late endosome"/>
    <property type="evidence" value="ECO:0007669"/>
    <property type="project" value="TreeGrafter"/>
</dbReference>
<dbReference type="PANTHER" id="PTHR13847:SF185">
    <property type="entry name" value="FAD DEPENDENT OXIDOREDUCTASE SUPERFAMILY (AFU_ORTHOLOGUE AFUA_3G02360)"/>
    <property type="match status" value="1"/>
</dbReference>
<evidence type="ECO:0000313" key="3">
    <source>
        <dbReference type="EMBL" id="EXJ79545.1"/>
    </source>
</evidence>
<dbReference type="Gene3D" id="3.50.50.60">
    <property type="entry name" value="FAD/NAD(P)-binding domain"/>
    <property type="match status" value="3"/>
</dbReference>
<keyword evidence="4" id="KW-1185">Reference proteome</keyword>
<dbReference type="RefSeq" id="XP_007736119.1">
    <property type="nucleotide sequence ID" value="XM_007737929.1"/>
</dbReference>
<feature type="domain" description="FAD dependent oxidoreductase" evidence="2">
    <location>
        <begin position="3"/>
        <end position="457"/>
    </location>
</feature>
<feature type="region of interest" description="Disordered" evidence="1">
    <location>
        <begin position="223"/>
        <end position="243"/>
    </location>
</feature>
<dbReference type="GeneID" id="19171919"/>
<comment type="caution">
    <text evidence="3">The sequence shown here is derived from an EMBL/GenBank/DDBJ whole genome shotgun (WGS) entry which is preliminary data.</text>
</comment>
<dbReference type="eggNOG" id="KOG2852">
    <property type="taxonomic scope" value="Eukaryota"/>
</dbReference>
<dbReference type="OrthoDB" id="498204at2759"/>
<dbReference type="PANTHER" id="PTHR13847">
    <property type="entry name" value="SARCOSINE DEHYDROGENASE-RELATED"/>
    <property type="match status" value="1"/>
</dbReference>
<proteinExistence type="predicted"/>
<dbReference type="HOGENOM" id="CLU_007884_14_0_1"/>
<dbReference type="InterPro" id="IPR006076">
    <property type="entry name" value="FAD-dep_OxRdtase"/>
</dbReference>
<evidence type="ECO:0000313" key="4">
    <source>
        <dbReference type="Proteomes" id="UP000019478"/>
    </source>
</evidence>
<dbReference type="SUPFAM" id="SSF51905">
    <property type="entry name" value="FAD/NAD(P)-binding domain"/>
    <property type="match status" value="1"/>
</dbReference>
<dbReference type="GO" id="GO:0042147">
    <property type="term" value="P:retrograde transport, endosome to Golgi"/>
    <property type="evidence" value="ECO:0007669"/>
    <property type="project" value="TreeGrafter"/>
</dbReference>
<feature type="compositionally biased region" description="Basic and acidic residues" evidence="1">
    <location>
        <begin position="485"/>
        <end position="494"/>
    </location>
</feature>
<reference evidence="3 4" key="1">
    <citation type="submission" date="2013-03" db="EMBL/GenBank/DDBJ databases">
        <title>The Genome Sequence of Capronia epimyces CBS 606.96.</title>
        <authorList>
            <consortium name="The Broad Institute Genomics Platform"/>
            <person name="Cuomo C."/>
            <person name="de Hoog S."/>
            <person name="Gorbushina A."/>
            <person name="Walker B."/>
            <person name="Young S.K."/>
            <person name="Zeng Q."/>
            <person name="Gargeya S."/>
            <person name="Fitzgerald M."/>
            <person name="Haas B."/>
            <person name="Abouelleil A."/>
            <person name="Allen A.W."/>
            <person name="Alvarado L."/>
            <person name="Arachchi H.M."/>
            <person name="Berlin A.M."/>
            <person name="Chapman S.B."/>
            <person name="Gainer-Dewar J."/>
            <person name="Goldberg J."/>
            <person name="Griggs A."/>
            <person name="Gujja S."/>
            <person name="Hansen M."/>
            <person name="Howarth C."/>
            <person name="Imamovic A."/>
            <person name="Ireland A."/>
            <person name="Larimer J."/>
            <person name="McCowan C."/>
            <person name="Murphy C."/>
            <person name="Pearson M."/>
            <person name="Poon T.W."/>
            <person name="Priest M."/>
            <person name="Roberts A."/>
            <person name="Saif S."/>
            <person name="Shea T."/>
            <person name="Sisk P."/>
            <person name="Sykes S."/>
            <person name="Wortman J."/>
            <person name="Nusbaum C."/>
            <person name="Birren B."/>
        </authorList>
    </citation>
    <scope>NUCLEOTIDE SEQUENCE [LARGE SCALE GENOMIC DNA]</scope>
    <source>
        <strain evidence="3 4">CBS 606.96</strain>
    </source>
</reference>
<accession>W9XQE3</accession>
<dbReference type="Pfam" id="PF01266">
    <property type="entry name" value="DAO"/>
    <property type="match status" value="1"/>
</dbReference>
<name>W9XQE3_9EURO</name>
<protein>
    <recommendedName>
        <fullName evidence="2">FAD dependent oxidoreductase domain-containing protein</fullName>
    </recommendedName>
</protein>